<dbReference type="Pfam" id="PF00171">
    <property type="entry name" value="Aldedh"/>
    <property type="match status" value="1"/>
</dbReference>
<evidence type="ECO:0000256" key="1">
    <source>
        <dbReference type="ARBA" id="ARBA00023002"/>
    </source>
</evidence>
<gene>
    <name evidence="3" type="ORF">DES41_104542</name>
</gene>
<reference evidence="3 4" key="1">
    <citation type="submission" date="2018-07" db="EMBL/GenBank/DDBJ databases">
        <title>Genomic Encyclopedia of Type Strains, Phase IV (KMG-IV): sequencing the most valuable type-strain genomes for metagenomic binning, comparative biology and taxonomic classification.</title>
        <authorList>
            <person name="Goeker M."/>
        </authorList>
    </citation>
    <scope>NUCLEOTIDE SEQUENCE [LARGE SCALE GENOMIC DNA]</scope>
    <source>
        <strain evidence="3 4">DSM 21634</strain>
    </source>
</reference>
<keyword evidence="4" id="KW-1185">Reference proteome</keyword>
<dbReference type="Gene3D" id="3.40.605.10">
    <property type="entry name" value="Aldehyde Dehydrogenase, Chain A, domain 1"/>
    <property type="match status" value="1"/>
</dbReference>
<dbReference type="InterPro" id="IPR016162">
    <property type="entry name" value="Ald_DH_N"/>
</dbReference>
<keyword evidence="1" id="KW-0560">Oxidoreductase</keyword>
<protein>
    <submittedName>
        <fullName evidence="3">Sulfoacetaldehyde dehydrogenase</fullName>
    </submittedName>
</protein>
<evidence type="ECO:0000259" key="2">
    <source>
        <dbReference type="Pfam" id="PF00171"/>
    </source>
</evidence>
<dbReference type="AlphaFoldDB" id="A0A368XUU1"/>
<dbReference type="GO" id="GO:0016620">
    <property type="term" value="F:oxidoreductase activity, acting on the aldehyde or oxo group of donors, NAD or NADP as acceptor"/>
    <property type="evidence" value="ECO:0007669"/>
    <property type="project" value="InterPro"/>
</dbReference>
<organism evidence="3 4">
    <name type="scientific">Pseudorhodoferax soli</name>
    <dbReference type="NCBI Taxonomy" id="545864"/>
    <lineage>
        <taxon>Bacteria</taxon>
        <taxon>Pseudomonadati</taxon>
        <taxon>Pseudomonadota</taxon>
        <taxon>Betaproteobacteria</taxon>
        <taxon>Burkholderiales</taxon>
        <taxon>Comamonadaceae</taxon>
    </lineage>
</organism>
<accession>A0A368XUU1</accession>
<dbReference type="PANTHER" id="PTHR11699">
    <property type="entry name" value="ALDEHYDE DEHYDROGENASE-RELATED"/>
    <property type="match status" value="1"/>
</dbReference>
<dbReference type="NCBIfam" id="NF047625">
    <property type="entry name" value="AcylSulfactDhSauS"/>
    <property type="match status" value="1"/>
</dbReference>
<dbReference type="InterPro" id="IPR016161">
    <property type="entry name" value="Ald_DH/histidinol_DH"/>
</dbReference>
<sequence length="483" mass="51085">MQMNEAKDSSAARTVAALVARARVAQQVADGYDQQRVDELVAAAGWAIMEPARNRALAELAVADTGIGKVDDKIRKNHRKTMGLLRDLQGAGSVGVIYEDAEKGITEIARPVGVVCAVTPSTNPAATPANKIINALKGRNAVIVAPSPKGWSTCARLIEYIHAQLDRIGAPRDLVQCLPAPIDKAATNELMRQCDLVVATGSQANVRAAYTCGTPAFGVGAGNVASIVDETADAALAAERIVLSKTFDNATSCSSENSLVAVGSVAAPLLAALQAHGAAVLGAARKAELQQLMWPEGRLSPAVIGQSATRIAEKMAAREGAGRSEWQAIATGRPSMLVIEEDGFGEDRPYSGEKLSPVLALYRVADFAQAADTVRQLYAYQGAGHSVGLHSARPERALALGQQLPVSRVILNQPHCIATGGSFDNGLPFSLSMGCGTWGGNNFSDNMNYRHYLNITRVSRPIPERVPTEREIFGSFFDKYGDA</sequence>
<dbReference type="Gene3D" id="3.40.309.10">
    <property type="entry name" value="Aldehyde Dehydrogenase, Chain A, domain 2"/>
    <property type="match status" value="1"/>
</dbReference>
<dbReference type="InterPro" id="IPR015590">
    <property type="entry name" value="Aldehyde_DH_dom"/>
</dbReference>
<dbReference type="CDD" id="cd07122">
    <property type="entry name" value="ALDH_F20_ACDH"/>
    <property type="match status" value="1"/>
</dbReference>
<proteinExistence type="predicted"/>
<name>A0A368XUU1_9BURK</name>
<dbReference type="InterPro" id="IPR016163">
    <property type="entry name" value="Ald_DH_C"/>
</dbReference>
<comment type="caution">
    <text evidence="3">The sequence shown here is derived from an EMBL/GenBank/DDBJ whole genome shotgun (WGS) entry which is preliminary data.</text>
</comment>
<evidence type="ECO:0000313" key="3">
    <source>
        <dbReference type="EMBL" id="RCW71722.1"/>
    </source>
</evidence>
<feature type="domain" description="Aldehyde dehydrogenase" evidence="2">
    <location>
        <begin position="11"/>
        <end position="415"/>
    </location>
</feature>
<dbReference type="Proteomes" id="UP000252884">
    <property type="component" value="Unassembled WGS sequence"/>
</dbReference>
<evidence type="ECO:0000313" key="4">
    <source>
        <dbReference type="Proteomes" id="UP000252884"/>
    </source>
</evidence>
<dbReference type="EMBL" id="QPJK01000004">
    <property type="protein sequence ID" value="RCW71722.1"/>
    <property type="molecule type" value="Genomic_DNA"/>
</dbReference>
<dbReference type="SUPFAM" id="SSF53720">
    <property type="entry name" value="ALDH-like"/>
    <property type="match status" value="1"/>
</dbReference>